<reference evidence="3 4" key="1">
    <citation type="submission" date="2020-08" db="EMBL/GenBank/DDBJ databases">
        <title>A Genomic Blueprint of the Chicken Gut Microbiome.</title>
        <authorList>
            <person name="Gilroy R."/>
            <person name="Ravi A."/>
            <person name="Getino M."/>
            <person name="Pursley I."/>
            <person name="Horton D.L."/>
            <person name="Alikhan N.-F."/>
            <person name="Baker D."/>
            <person name="Gharbi K."/>
            <person name="Hall N."/>
            <person name="Watson M."/>
            <person name="Adriaenssens E.M."/>
            <person name="Foster-Nyarko E."/>
            <person name="Jarju S."/>
            <person name="Secka A."/>
            <person name="Antonio M."/>
            <person name="Oren A."/>
            <person name="Chaudhuri R."/>
            <person name="La Ragione R.M."/>
            <person name="Hildebrand F."/>
            <person name="Pallen M.J."/>
        </authorList>
    </citation>
    <scope>NUCLEOTIDE SEQUENCE [LARGE SCALE GENOMIC DNA]</scope>
    <source>
        <strain evidence="3 4">Sa3CUA2</strain>
    </source>
</reference>
<organism evidence="3 4">
    <name type="scientific">Cellulomonas avistercoris</name>
    <dbReference type="NCBI Taxonomy" id="2762242"/>
    <lineage>
        <taxon>Bacteria</taxon>
        <taxon>Bacillati</taxon>
        <taxon>Actinomycetota</taxon>
        <taxon>Actinomycetes</taxon>
        <taxon>Micrococcales</taxon>
        <taxon>Cellulomonadaceae</taxon>
        <taxon>Cellulomonas</taxon>
    </lineage>
</organism>
<evidence type="ECO:0000256" key="2">
    <source>
        <dbReference type="SAM" id="Phobius"/>
    </source>
</evidence>
<dbReference type="EMBL" id="JACSQV010000016">
    <property type="protein sequence ID" value="MBD7919851.1"/>
    <property type="molecule type" value="Genomic_DNA"/>
</dbReference>
<keyword evidence="2" id="KW-0472">Membrane</keyword>
<evidence type="ECO:0008006" key="5">
    <source>
        <dbReference type="Google" id="ProtNLM"/>
    </source>
</evidence>
<feature type="transmembrane region" description="Helical" evidence="2">
    <location>
        <begin position="125"/>
        <end position="147"/>
    </location>
</feature>
<evidence type="ECO:0000256" key="1">
    <source>
        <dbReference type="SAM" id="MobiDB-lite"/>
    </source>
</evidence>
<accession>A0ABR8QHE8</accession>
<protein>
    <recommendedName>
        <fullName evidence="5">Integral membrane protein</fullName>
    </recommendedName>
</protein>
<proteinExistence type="predicted"/>
<comment type="caution">
    <text evidence="3">The sequence shown here is derived from an EMBL/GenBank/DDBJ whole genome shotgun (WGS) entry which is preliminary data.</text>
</comment>
<feature type="compositionally biased region" description="Basic residues" evidence="1">
    <location>
        <begin position="180"/>
        <end position="192"/>
    </location>
</feature>
<feature type="region of interest" description="Disordered" evidence="1">
    <location>
        <begin position="180"/>
        <end position="211"/>
    </location>
</feature>
<dbReference type="RefSeq" id="WP_225215489.1">
    <property type="nucleotide sequence ID" value="NZ_JACSQV010000016.1"/>
</dbReference>
<keyword evidence="2" id="KW-1133">Transmembrane helix</keyword>
<sequence>MTAVMVDAQRSRSRVPARLAAVSSTVVALGAGGHVAGAGTLPDTRALAVLAALTAAGAAPLARRPLRVSTLLPAVAVWQWLLHRAFAATATVEAVSGDVVPGGAVHVHGGAVPVPMPGAGPGAHAVSIAMIAAHAAATVLTVALLVATERAGQRALDRLAWAVPVLAGAALVPVVGTARRRPVRGRRHRATPRTRTLGTRGSRAPPTARAL</sequence>
<gene>
    <name evidence="3" type="ORF">H9657_16385</name>
</gene>
<evidence type="ECO:0000313" key="3">
    <source>
        <dbReference type="EMBL" id="MBD7919851.1"/>
    </source>
</evidence>
<name>A0ABR8QHE8_9CELL</name>
<keyword evidence="2" id="KW-0812">Transmembrane</keyword>
<evidence type="ECO:0000313" key="4">
    <source>
        <dbReference type="Proteomes" id="UP000604241"/>
    </source>
</evidence>
<feature type="transmembrane region" description="Helical" evidence="2">
    <location>
        <begin position="159"/>
        <end position="178"/>
    </location>
</feature>
<dbReference type="Proteomes" id="UP000604241">
    <property type="component" value="Unassembled WGS sequence"/>
</dbReference>
<keyword evidence="4" id="KW-1185">Reference proteome</keyword>